<proteinExistence type="predicted"/>
<evidence type="ECO:0000313" key="1">
    <source>
        <dbReference type="EMBL" id="MBX01477.1"/>
    </source>
</evidence>
<sequence>MSKLRRKSSIISIASSNLSFISNHICPPIRIQHLKPLKDEFPFFVLLAMVLCRFLGLQNNTR</sequence>
<name>A0A2P2K719_RHIMU</name>
<dbReference type="AlphaFoldDB" id="A0A2P2K719"/>
<accession>A0A2P2K719</accession>
<protein>
    <submittedName>
        <fullName evidence="1">Protein yippee-like</fullName>
    </submittedName>
</protein>
<organism evidence="1">
    <name type="scientific">Rhizophora mucronata</name>
    <name type="common">Asiatic mangrove</name>
    <dbReference type="NCBI Taxonomy" id="61149"/>
    <lineage>
        <taxon>Eukaryota</taxon>
        <taxon>Viridiplantae</taxon>
        <taxon>Streptophyta</taxon>
        <taxon>Embryophyta</taxon>
        <taxon>Tracheophyta</taxon>
        <taxon>Spermatophyta</taxon>
        <taxon>Magnoliopsida</taxon>
        <taxon>eudicotyledons</taxon>
        <taxon>Gunneridae</taxon>
        <taxon>Pentapetalae</taxon>
        <taxon>rosids</taxon>
        <taxon>fabids</taxon>
        <taxon>Malpighiales</taxon>
        <taxon>Rhizophoraceae</taxon>
        <taxon>Rhizophora</taxon>
    </lineage>
</organism>
<dbReference type="EMBL" id="GGEC01020993">
    <property type="protein sequence ID" value="MBX01477.1"/>
    <property type="molecule type" value="Transcribed_RNA"/>
</dbReference>
<reference evidence="1" key="1">
    <citation type="submission" date="2018-02" db="EMBL/GenBank/DDBJ databases">
        <title>Rhizophora mucronata_Transcriptome.</title>
        <authorList>
            <person name="Meera S.P."/>
            <person name="Sreeshan A."/>
            <person name="Augustine A."/>
        </authorList>
    </citation>
    <scope>NUCLEOTIDE SEQUENCE</scope>
    <source>
        <tissue evidence="1">Leaf</tissue>
    </source>
</reference>